<proteinExistence type="predicted"/>
<keyword evidence="1" id="KW-0802">TPR repeat</keyword>
<dbReference type="AlphaFoldDB" id="A0A0J6SS93"/>
<evidence type="ECO:0000313" key="6">
    <source>
        <dbReference type="Proteomes" id="UP000035929"/>
    </source>
</evidence>
<dbReference type="GO" id="GO:0004197">
    <property type="term" value="F:cysteine-type endopeptidase activity"/>
    <property type="evidence" value="ECO:0007669"/>
    <property type="project" value="InterPro"/>
</dbReference>
<comment type="caution">
    <text evidence="5">The sequence shown here is derived from an EMBL/GenBank/DDBJ whole genome shotgun (WGS) entry which is preliminary data.</text>
</comment>
<evidence type="ECO:0000259" key="4">
    <source>
        <dbReference type="Pfam" id="PF00656"/>
    </source>
</evidence>
<dbReference type="PANTHER" id="PTHR22576">
    <property type="entry name" value="MUCOSA ASSOCIATED LYMPHOID TISSUE LYMPHOMA TRANSLOCATION PROTEIN 1/PARACASPASE"/>
    <property type="match status" value="1"/>
</dbReference>
<feature type="compositionally biased region" description="Basic and acidic residues" evidence="2">
    <location>
        <begin position="279"/>
        <end position="320"/>
    </location>
</feature>
<evidence type="ECO:0000256" key="3">
    <source>
        <dbReference type="SAM" id="SignalP"/>
    </source>
</evidence>
<evidence type="ECO:0000256" key="2">
    <source>
        <dbReference type="SAM" id="MobiDB-lite"/>
    </source>
</evidence>
<name>A0A0J6SS93_9HYPH</name>
<dbReference type="Proteomes" id="UP000035929">
    <property type="component" value="Unassembled WGS sequence"/>
</dbReference>
<feature type="domain" description="Peptidase C14 caspase" evidence="4">
    <location>
        <begin position="30"/>
        <end position="245"/>
    </location>
</feature>
<dbReference type="SMART" id="SM00028">
    <property type="entry name" value="TPR"/>
    <property type="match status" value="4"/>
</dbReference>
<dbReference type="PROSITE" id="PS50005">
    <property type="entry name" value="TPR"/>
    <property type="match status" value="1"/>
</dbReference>
<dbReference type="InterPro" id="IPR019734">
    <property type="entry name" value="TPR_rpt"/>
</dbReference>
<dbReference type="GO" id="GO:0006508">
    <property type="term" value="P:proteolysis"/>
    <property type="evidence" value="ECO:0007669"/>
    <property type="project" value="InterPro"/>
</dbReference>
<feature type="repeat" description="TPR" evidence="1">
    <location>
        <begin position="408"/>
        <end position="441"/>
    </location>
</feature>
<sequence>MRAWSFVWFVLAAGTCVAPSAVADSKPGDRIALLIGNAQYPDSDTPLTTPVQDVRAVGAALQRRGYAVDLAENVGKRAMQDALSNFFGKIKSGSDVLIYFSGYGIQSNDKNYMVPIDGQIWSEADLRRDGVTVDSVMTEIDRRGADAKVVILDAANRNPFERRFRGYSTGLVAVNDPPANTLMMYSTAPKTMLRQGSGTRSVFADELVGSIGGDGISRAAFDKVRAGVSAATQGAQVPWIVSTLKESSGGWTDPRPVPSKPPRNPVEAGRLPDPPKPVEPTRQETAKQEAAKQEVTKQEILKQEAAKPETVRQDSAKLEPPKPTTGPAADPAGDFAAAKRANTRQAYQDFVARHPTGAWSERARAEIDRIDAAVKPAAVDIQVLTYSREDLRMKAELDRAIERNPGDAGALYRRGQLHAIHREFQLALADFDEVIRLNPQDVEALNNRCWVRAMVEELDRALRDCNEALKLRPNFADALDSRGLVNLKIGMAGMAVRDYDAALRGNGKQASSLYGRGLARLRSGDTQEGNSDISDALAMDPGIAKEFARYGIR</sequence>
<dbReference type="SUPFAM" id="SSF48452">
    <property type="entry name" value="TPR-like"/>
    <property type="match status" value="1"/>
</dbReference>
<feature type="signal peptide" evidence="3">
    <location>
        <begin position="1"/>
        <end position="23"/>
    </location>
</feature>
<dbReference type="SUPFAM" id="SSF52129">
    <property type="entry name" value="Caspase-like"/>
    <property type="match status" value="1"/>
</dbReference>
<accession>A0A0J6SS93</accession>
<dbReference type="Gene3D" id="3.40.50.1460">
    <property type="match status" value="1"/>
</dbReference>
<evidence type="ECO:0000256" key="1">
    <source>
        <dbReference type="PROSITE-ProRule" id="PRU00339"/>
    </source>
</evidence>
<reference evidence="5 6" key="1">
    <citation type="submission" date="2015-03" db="EMBL/GenBank/DDBJ databases">
        <title>Genome sequencing of Methylobacterium aquaticum DSM16371 type strain.</title>
        <authorList>
            <person name="Chaudhry V."/>
            <person name="Patil P.B."/>
        </authorList>
    </citation>
    <scope>NUCLEOTIDE SEQUENCE [LARGE SCALE GENOMIC DNA]</scope>
    <source>
        <strain evidence="5 6">DSM 16371</strain>
    </source>
</reference>
<dbReference type="InterPro" id="IPR011990">
    <property type="entry name" value="TPR-like_helical_dom_sf"/>
</dbReference>
<evidence type="ECO:0000313" key="5">
    <source>
        <dbReference type="EMBL" id="KMO38110.1"/>
    </source>
</evidence>
<protein>
    <submittedName>
        <fullName evidence="5">Peptidase C14</fullName>
    </submittedName>
</protein>
<keyword evidence="3" id="KW-0732">Signal</keyword>
<organism evidence="5 6">
    <name type="scientific">Methylobacterium aquaticum</name>
    <dbReference type="NCBI Taxonomy" id="270351"/>
    <lineage>
        <taxon>Bacteria</taxon>
        <taxon>Pseudomonadati</taxon>
        <taxon>Pseudomonadota</taxon>
        <taxon>Alphaproteobacteria</taxon>
        <taxon>Hyphomicrobiales</taxon>
        <taxon>Methylobacteriaceae</taxon>
        <taxon>Methylobacterium</taxon>
    </lineage>
</organism>
<dbReference type="EMBL" id="LABX01000049">
    <property type="protein sequence ID" value="KMO38110.1"/>
    <property type="molecule type" value="Genomic_DNA"/>
</dbReference>
<dbReference type="Pfam" id="PF00656">
    <property type="entry name" value="Peptidase_C14"/>
    <property type="match status" value="1"/>
</dbReference>
<feature type="chain" id="PRO_5005281403" evidence="3">
    <location>
        <begin position="24"/>
        <end position="553"/>
    </location>
</feature>
<feature type="region of interest" description="Disordered" evidence="2">
    <location>
        <begin position="246"/>
        <end position="333"/>
    </location>
</feature>
<feature type="compositionally biased region" description="Pro residues" evidence="2">
    <location>
        <begin position="255"/>
        <end position="264"/>
    </location>
</feature>
<dbReference type="OrthoDB" id="9768004at2"/>
<gene>
    <name evidence="5" type="ORF">VP06_06920</name>
</gene>
<dbReference type="InterPro" id="IPR052039">
    <property type="entry name" value="Caspase-related_regulators"/>
</dbReference>
<dbReference type="InterPro" id="IPR011600">
    <property type="entry name" value="Pept_C14_caspase"/>
</dbReference>
<dbReference type="InterPro" id="IPR029030">
    <property type="entry name" value="Caspase-like_dom_sf"/>
</dbReference>
<dbReference type="Gene3D" id="1.25.40.10">
    <property type="entry name" value="Tetratricopeptide repeat domain"/>
    <property type="match status" value="1"/>
</dbReference>
<dbReference type="PATRIC" id="fig|270351.6.peg.5998"/>
<dbReference type="PANTHER" id="PTHR22576:SF37">
    <property type="entry name" value="MUCOSA-ASSOCIATED LYMPHOID TISSUE LYMPHOMA TRANSLOCATION PROTEIN 1"/>
    <property type="match status" value="1"/>
</dbReference>